<keyword evidence="4 7" id="KW-0812">Transmembrane</keyword>
<dbReference type="PANTHER" id="PTHR30614">
    <property type="entry name" value="MEMBRANE COMPONENT OF AMINO ACID ABC TRANSPORTER"/>
    <property type="match status" value="1"/>
</dbReference>
<dbReference type="RefSeq" id="WP_255931190.1">
    <property type="nucleotide sequence ID" value="NZ_JANFNH010000036.1"/>
</dbReference>
<keyword evidence="3" id="KW-1003">Cell membrane</keyword>
<dbReference type="Pfam" id="PF00528">
    <property type="entry name" value="BPD_transp_1"/>
    <property type="match status" value="1"/>
</dbReference>
<comment type="caution">
    <text evidence="9">The sequence shown here is derived from an EMBL/GenBank/DDBJ whole genome shotgun (WGS) entry which is preliminary data.</text>
</comment>
<evidence type="ECO:0000256" key="2">
    <source>
        <dbReference type="ARBA" id="ARBA00022448"/>
    </source>
</evidence>
<evidence type="ECO:0000256" key="5">
    <source>
        <dbReference type="ARBA" id="ARBA00022989"/>
    </source>
</evidence>
<feature type="domain" description="ABC transmembrane type-1" evidence="8">
    <location>
        <begin position="63"/>
        <end position="250"/>
    </location>
</feature>
<evidence type="ECO:0000256" key="4">
    <source>
        <dbReference type="ARBA" id="ARBA00022692"/>
    </source>
</evidence>
<dbReference type="InterPro" id="IPR043429">
    <property type="entry name" value="ArtM/GltK/GlnP/TcyL/YhdX-like"/>
</dbReference>
<feature type="transmembrane region" description="Helical" evidence="7">
    <location>
        <begin position="97"/>
        <end position="120"/>
    </location>
</feature>
<evidence type="ECO:0000256" key="7">
    <source>
        <dbReference type="RuleBase" id="RU363032"/>
    </source>
</evidence>
<feature type="transmembrane region" description="Helical" evidence="7">
    <location>
        <begin position="20"/>
        <end position="42"/>
    </location>
</feature>
<evidence type="ECO:0000313" key="10">
    <source>
        <dbReference type="Proteomes" id="UP001206206"/>
    </source>
</evidence>
<dbReference type="SUPFAM" id="SSF161098">
    <property type="entry name" value="MetI-like"/>
    <property type="match status" value="1"/>
</dbReference>
<dbReference type="NCBIfam" id="TIGR01726">
    <property type="entry name" value="HEQRo_perm_3TM"/>
    <property type="match status" value="1"/>
</dbReference>
<dbReference type="InterPro" id="IPR000515">
    <property type="entry name" value="MetI-like"/>
</dbReference>
<keyword evidence="6 7" id="KW-0472">Membrane</keyword>
<dbReference type="InterPro" id="IPR035906">
    <property type="entry name" value="MetI-like_sf"/>
</dbReference>
<protein>
    <submittedName>
        <fullName evidence="9">Amino acid ABC transporter permease</fullName>
    </submittedName>
</protein>
<dbReference type="EMBL" id="JANFNH010000036">
    <property type="protein sequence ID" value="MCQ4045060.1"/>
    <property type="molecule type" value="Genomic_DNA"/>
</dbReference>
<gene>
    <name evidence="9" type="ORF">NON19_24245</name>
</gene>
<sequence>MNAGVLFDAPGPKARRRIRIHAVAATAALLTLVGFTVLRLSAKGSAWELFSSPELQQRLADGVLATLKAFALAGVGSLALGALLAAGRLSRCRAVRWAATGVVAFFRALPPLVLVFALYAGALPPLWSLVLGLALHHGCAQAELLRAGIDAVPRGQTEAGYAVGMRGYRVLATVLVPQALRTVLPTVVSQLVVTLKDTSLGYLIGYPELLHVGRLAAANTVASGGHPYAALLTATGALYVALCLALSALARWIERLGARGRG</sequence>
<organism evidence="9 10">
    <name type="scientific">Streptantibioticus rubrisoli</name>
    <dbReference type="NCBI Taxonomy" id="1387313"/>
    <lineage>
        <taxon>Bacteria</taxon>
        <taxon>Bacillati</taxon>
        <taxon>Actinomycetota</taxon>
        <taxon>Actinomycetes</taxon>
        <taxon>Kitasatosporales</taxon>
        <taxon>Streptomycetaceae</taxon>
        <taxon>Streptantibioticus</taxon>
    </lineage>
</organism>
<reference evidence="9 10" key="1">
    <citation type="submission" date="2022-06" db="EMBL/GenBank/DDBJ databases">
        <title>Draft genome sequence of type strain Streptomyces rubrisoli DSM 42083.</title>
        <authorList>
            <person name="Duangmal K."/>
            <person name="Klaysubun C."/>
        </authorList>
    </citation>
    <scope>NUCLEOTIDE SEQUENCE [LARGE SCALE GENOMIC DNA]</scope>
    <source>
        <strain evidence="9 10">DSM 42083</strain>
    </source>
</reference>
<keyword evidence="2 7" id="KW-0813">Transport</keyword>
<name>A0ABT1PLA5_9ACTN</name>
<evidence type="ECO:0000256" key="6">
    <source>
        <dbReference type="ARBA" id="ARBA00023136"/>
    </source>
</evidence>
<keyword evidence="5 7" id="KW-1133">Transmembrane helix</keyword>
<comment type="subcellular location">
    <subcellularLocation>
        <location evidence="1 7">Cell membrane</location>
        <topology evidence="1 7">Multi-pass membrane protein</topology>
    </subcellularLocation>
</comment>
<dbReference type="Gene3D" id="1.10.3720.10">
    <property type="entry name" value="MetI-like"/>
    <property type="match status" value="1"/>
</dbReference>
<dbReference type="InterPro" id="IPR010065">
    <property type="entry name" value="AA_ABC_transptr_permease_3TM"/>
</dbReference>
<feature type="transmembrane region" description="Helical" evidence="7">
    <location>
        <begin position="62"/>
        <end position="85"/>
    </location>
</feature>
<evidence type="ECO:0000313" key="9">
    <source>
        <dbReference type="EMBL" id="MCQ4045060.1"/>
    </source>
</evidence>
<dbReference type="PANTHER" id="PTHR30614:SF21">
    <property type="entry name" value="AMINO ACID ABC TRANSPORTER PERMEASE"/>
    <property type="match status" value="1"/>
</dbReference>
<dbReference type="PROSITE" id="PS50928">
    <property type="entry name" value="ABC_TM1"/>
    <property type="match status" value="1"/>
</dbReference>
<evidence type="ECO:0000256" key="1">
    <source>
        <dbReference type="ARBA" id="ARBA00004651"/>
    </source>
</evidence>
<dbReference type="CDD" id="cd06261">
    <property type="entry name" value="TM_PBP2"/>
    <property type="match status" value="1"/>
</dbReference>
<comment type="similarity">
    <text evidence="7">Belongs to the binding-protein-dependent transport system permease family.</text>
</comment>
<evidence type="ECO:0000259" key="8">
    <source>
        <dbReference type="PROSITE" id="PS50928"/>
    </source>
</evidence>
<proteinExistence type="inferred from homology"/>
<feature type="transmembrane region" description="Helical" evidence="7">
    <location>
        <begin position="228"/>
        <end position="253"/>
    </location>
</feature>
<evidence type="ECO:0000256" key="3">
    <source>
        <dbReference type="ARBA" id="ARBA00022475"/>
    </source>
</evidence>
<keyword evidence="10" id="KW-1185">Reference proteome</keyword>
<dbReference type="Proteomes" id="UP001206206">
    <property type="component" value="Unassembled WGS sequence"/>
</dbReference>
<accession>A0ABT1PLA5</accession>